<dbReference type="PROSITE" id="PS00624">
    <property type="entry name" value="GMC_OXRED_2"/>
    <property type="match status" value="1"/>
</dbReference>
<name>A0AA37H0J9_9PEZI</name>
<comment type="cofactor">
    <cofactor evidence="1">
        <name>FAD</name>
        <dbReference type="ChEBI" id="CHEBI:57692"/>
    </cofactor>
</comment>
<dbReference type="GO" id="GO:0050660">
    <property type="term" value="F:flavin adenine dinucleotide binding"/>
    <property type="evidence" value="ECO:0007669"/>
    <property type="project" value="InterPro"/>
</dbReference>
<sequence>MAALRSLGVPQPLDQSCGDTLGAYLTTHSIHPTNQSRSFGRTAWYDSSVDRANLHVLTETQVTKLVTASRNDTVTVTGVEFATSRGSEKASVNVVKEAISSSGSLRSPQLLMLSGIGQKAQVEGHGIDSVVDLPGVGTNLQDHAINAMALSNLQNETFDSLQGDLYYENRTGRWTDGLPASLAFIPYLDFASNPDVLDSMDASTASTYLANNTDASVRAGYKAQVEHIIANHRDRKTAGQELMVLNGGTVLVTILMHPLSRGTVTLASADPFDHPVIDPRYLSHPADRQLYADALKYDRKIIATDAFQALEAAEVAPGAEVVDDASLGAYAAAGLSTVWHPAGTCAMMPLELGGVVDSHLRVYGVSNLRVVDASIMPMLPASHVQGTAYAIAEKAADMIKSGV</sequence>
<dbReference type="InterPro" id="IPR027424">
    <property type="entry name" value="Glucose_Oxidase_domain_2"/>
</dbReference>
<dbReference type="Gene3D" id="4.10.450.10">
    <property type="entry name" value="Glucose Oxidase, domain 2"/>
    <property type="match status" value="1"/>
</dbReference>
<evidence type="ECO:0000256" key="3">
    <source>
        <dbReference type="ARBA" id="ARBA00022630"/>
    </source>
</evidence>
<feature type="domain" description="Glucose-methanol-choline oxidoreductase N-terminal" evidence="6">
    <location>
        <begin position="103"/>
        <end position="117"/>
    </location>
</feature>
<evidence type="ECO:0000313" key="7">
    <source>
        <dbReference type="EMBL" id="GJC90779.1"/>
    </source>
</evidence>
<dbReference type="InterPro" id="IPR036188">
    <property type="entry name" value="FAD/NAD-bd_sf"/>
</dbReference>
<evidence type="ECO:0000256" key="2">
    <source>
        <dbReference type="ARBA" id="ARBA00010790"/>
    </source>
</evidence>
<evidence type="ECO:0000259" key="6">
    <source>
        <dbReference type="PROSITE" id="PS00624"/>
    </source>
</evidence>
<keyword evidence="8" id="KW-1185">Reference proteome</keyword>
<dbReference type="SUPFAM" id="SSF51905">
    <property type="entry name" value="FAD/NAD(P)-binding domain"/>
    <property type="match status" value="1"/>
</dbReference>
<keyword evidence="4" id="KW-0274">FAD</keyword>
<dbReference type="InterPro" id="IPR007867">
    <property type="entry name" value="GMC_OxRtase_C"/>
</dbReference>
<dbReference type="PANTHER" id="PTHR11552">
    <property type="entry name" value="GLUCOSE-METHANOL-CHOLINE GMC OXIDOREDUCTASE"/>
    <property type="match status" value="1"/>
</dbReference>
<dbReference type="EMBL" id="BPPX01000059">
    <property type="protein sequence ID" value="GJC90779.1"/>
    <property type="molecule type" value="Genomic_DNA"/>
</dbReference>
<keyword evidence="3" id="KW-0285">Flavoprotein</keyword>
<dbReference type="GO" id="GO:0044550">
    <property type="term" value="P:secondary metabolite biosynthetic process"/>
    <property type="evidence" value="ECO:0007669"/>
    <property type="project" value="TreeGrafter"/>
</dbReference>
<proteinExistence type="inferred from homology"/>
<keyword evidence="5" id="KW-0560">Oxidoreductase</keyword>
<evidence type="ECO:0000256" key="1">
    <source>
        <dbReference type="ARBA" id="ARBA00001974"/>
    </source>
</evidence>
<dbReference type="AlphaFoldDB" id="A0AA37H0J9"/>
<evidence type="ECO:0000256" key="5">
    <source>
        <dbReference type="ARBA" id="ARBA00023002"/>
    </source>
</evidence>
<dbReference type="Pfam" id="PF05199">
    <property type="entry name" value="GMC_oxred_C"/>
    <property type="match status" value="1"/>
</dbReference>
<comment type="caution">
    <text evidence="7">The sequence shown here is derived from an EMBL/GenBank/DDBJ whole genome shotgun (WGS) entry which is preliminary data.</text>
</comment>
<dbReference type="Gene3D" id="3.50.50.60">
    <property type="entry name" value="FAD/NAD(P)-binding domain"/>
    <property type="match status" value="1"/>
</dbReference>
<organism evidence="7 8">
    <name type="scientific">Colletotrichum liriopes</name>
    <dbReference type="NCBI Taxonomy" id="708192"/>
    <lineage>
        <taxon>Eukaryota</taxon>
        <taxon>Fungi</taxon>
        <taxon>Dikarya</taxon>
        <taxon>Ascomycota</taxon>
        <taxon>Pezizomycotina</taxon>
        <taxon>Sordariomycetes</taxon>
        <taxon>Hypocreomycetidae</taxon>
        <taxon>Glomerellales</taxon>
        <taxon>Glomerellaceae</taxon>
        <taxon>Colletotrichum</taxon>
        <taxon>Colletotrichum spaethianum species complex</taxon>
    </lineage>
</organism>
<dbReference type="InterPro" id="IPR012132">
    <property type="entry name" value="GMC_OxRdtase"/>
</dbReference>
<evidence type="ECO:0000256" key="4">
    <source>
        <dbReference type="ARBA" id="ARBA00022827"/>
    </source>
</evidence>
<dbReference type="GO" id="GO:0016614">
    <property type="term" value="F:oxidoreductase activity, acting on CH-OH group of donors"/>
    <property type="evidence" value="ECO:0007669"/>
    <property type="project" value="InterPro"/>
</dbReference>
<comment type="similarity">
    <text evidence="2">Belongs to the GMC oxidoreductase family.</text>
</comment>
<dbReference type="Gene3D" id="3.30.560.10">
    <property type="entry name" value="Glucose Oxidase, domain 3"/>
    <property type="match status" value="1"/>
</dbReference>
<gene>
    <name evidence="7" type="ORF">ColLi_13617</name>
</gene>
<accession>A0AA37H0J9</accession>
<evidence type="ECO:0000313" key="8">
    <source>
        <dbReference type="Proteomes" id="UP001055172"/>
    </source>
</evidence>
<dbReference type="PANTHER" id="PTHR11552:SF115">
    <property type="entry name" value="DEHYDROGENASE XPTC-RELATED"/>
    <property type="match status" value="1"/>
</dbReference>
<dbReference type="SUPFAM" id="SSF54373">
    <property type="entry name" value="FAD-linked reductases, C-terminal domain"/>
    <property type="match status" value="1"/>
</dbReference>
<protein>
    <submittedName>
        <fullName evidence="7">Dehydrogenase xptC</fullName>
    </submittedName>
</protein>
<dbReference type="InterPro" id="IPR000172">
    <property type="entry name" value="GMC_OxRdtase_N"/>
</dbReference>
<dbReference type="Pfam" id="PF00732">
    <property type="entry name" value="GMC_oxred_N"/>
    <property type="match status" value="1"/>
</dbReference>
<dbReference type="Proteomes" id="UP001055172">
    <property type="component" value="Unassembled WGS sequence"/>
</dbReference>
<reference evidence="7 8" key="1">
    <citation type="submission" date="2021-07" db="EMBL/GenBank/DDBJ databases">
        <title>Genome data of Colletotrichum spaethianum.</title>
        <authorList>
            <person name="Utami Y.D."/>
            <person name="Hiruma K."/>
        </authorList>
    </citation>
    <scope>NUCLEOTIDE SEQUENCE [LARGE SCALE GENOMIC DNA]</scope>
    <source>
        <strain evidence="7 8">MAFF 242679</strain>
    </source>
</reference>